<protein>
    <recommendedName>
        <fullName evidence="7 8">Elongation factor P</fullName>
        <shortName evidence="7">EF-P</shortName>
    </recommendedName>
</protein>
<dbReference type="SMART" id="SM01185">
    <property type="entry name" value="EFP"/>
    <property type="match status" value="1"/>
</dbReference>
<comment type="caution">
    <text evidence="12">The sequence shown here is derived from an EMBL/GenBank/DDBJ whole genome shotgun (WGS) entry which is preliminary data.</text>
</comment>
<comment type="similarity">
    <text evidence="3 7 9">Belongs to the elongation factor P family.</text>
</comment>
<dbReference type="SMART" id="SM00841">
    <property type="entry name" value="Elong-fact-P_C"/>
    <property type="match status" value="1"/>
</dbReference>
<dbReference type="InterPro" id="IPR015365">
    <property type="entry name" value="Elong-fact-P_C"/>
</dbReference>
<dbReference type="InterPro" id="IPR011768">
    <property type="entry name" value="Transl_elongation_fac_P"/>
</dbReference>
<dbReference type="InterPro" id="IPR012340">
    <property type="entry name" value="NA-bd_OB-fold"/>
</dbReference>
<dbReference type="Pfam" id="PF01132">
    <property type="entry name" value="EFP"/>
    <property type="match status" value="1"/>
</dbReference>
<dbReference type="PANTHER" id="PTHR30053">
    <property type="entry name" value="ELONGATION FACTOR P"/>
    <property type="match status" value="1"/>
</dbReference>
<feature type="domain" description="Elongation factor P C-terminal" evidence="10">
    <location>
        <begin position="131"/>
        <end position="186"/>
    </location>
</feature>
<evidence type="ECO:0000259" key="10">
    <source>
        <dbReference type="SMART" id="SM00841"/>
    </source>
</evidence>
<dbReference type="FunFam" id="2.40.50.140:FF:000004">
    <property type="entry name" value="Elongation factor P"/>
    <property type="match status" value="1"/>
</dbReference>
<comment type="pathway">
    <text evidence="2 7">Protein biosynthesis; polypeptide chain elongation.</text>
</comment>
<keyword evidence="6 7" id="KW-0648">Protein biosynthesis</keyword>
<dbReference type="Pfam" id="PF09285">
    <property type="entry name" value="Elong-fact-P_C"/>
    <property type="match status" value="1"/>
</dbReference>
<comment type="function">
    <text evidence="7">Involved in peptide bond synthesis. Stimulates efficient translation and peptide-bond synthesis on native or reconstituted 70S ribosomes in vitro. Probably functions indirectly by altering the affinity of the ribosome for aminoacyl-tRNA, thus increasing their reactivity as acceptors for peptidyl transferase.</text>
</comment>
<evidence type="ECO:0000313" key="13">
    <source>
        <dbReference type="Proteomes" id="UP000033969"/>
    </source>
</evidence>
<dbReference type="SUPFAM" id="SSF50104">
    <property type="entry name" value="Translation proteins SH3-like domain"/>
    <property type="match status" value="1"/>
</dbReference>
<dbReference type="SUPFAM" id="SSF50249">
    <property type="entry name" value="Nucleic acid-binding proteins"/>
    <property type="match status" value="2"/>
</dbReference>
<name>A0A0G0ZSA1_9BACT</name>
<dbReference type="InterPro" id="IPR008991">
    <property type="entry name" value="Translation_prot_SH3-like_sf"/>
</dbReference>
<sequence>MNTINAGNITKGSFIIFKGAPVFITKAEFMSPGKGSPVMRIRFRNVQTGSAGEFTYKTGEIVEVAEIEKREMDYLYRDGEELVFMDPKSYEQVNIPLALVEDQFGYLIQNLKCWIVWYKGSPIGVNLPAHVTLKVVESPDDVAGNRINAPKKTVKLETGIDAQVPLFIKVGEKVMLDTATGEYLNRVK</sequence>
<evidence type="ECO:0000259" key="11">
    <source>
        <dbReference type="SMART" id="SM01185"/>
    </source>
</evidence>
<evidence type="ECO:0000256" key="3">
    <source>
        <dbReference type="ARBA" id="ARBA00009479"/>
    </source>
</evidence>
<evidence type="ECO:0000256" key="9">
    <source>
        <dbReference type="RuleBase" id="RU004389"/>
    </source>
</evidence>
<dbReference type="InterPro" id="IPR020599">
    <property type="entry name" value="Transl_elong_fac_P/YeiP"/>
</dbReference>
<gene>
    <name evidence="7" type="primary">efp</name>
    <name evidence="12" type="ORF">UU74_C0053G0012</name>
</gene>
<dbReference type="FunFam" id="2.40.50.140:FF:000009">
    <property type="entry name" value="Elongation factor P"/>
    <property type="match status" value="1"/>
</dbReference>
<feature type="domain" description="Translation elongation factor P/YeiP central" evidence="11">
    <location>
        <begin position="69"/>
        <end position="123"/>
    </location>
</feature>
<dbReference type="Gene3D" id="2.40.50.140">
    <property type="entry name" value="Nucleic acid-binding proteins"/>
    <property type="match status" value="2"/>
</dbReference>
<dbReference type="GO" id="GO:0003746">
    <property type="term" value="F:translation elongation factor activity"/>
    <property type="evidence" value="ECO:0007669"/>
    <property type="project" value="UniProtKB-UniRule"/>
</dbReference>
<dbReference type="PANTHER" id="PTHR30053:SF14">
    <property type="entry name" value="TRANSLATION ELONGATION FACTOR KOW-LIKE DOMAIN-CONTAINING PROTEIN"/>
    <property type="match status" value="1"/>
</dbReference>
<proteinExistence type="inferred from homology"/>
<reference evidence="12 13" key="1">
    <citation type="journal article" date="2015" name="Nature">
        <title>rRNA introns, odd ribosomes, and small enigmatic genomes across a large radiation of phyla.</title>
        <authorList>
            <person name="Brown C.T."/>
            <person name="Hug L.A."/>
            <person name="Thomas B.C."/>
            <person name="Sharon I."/>
            <person name="Castelle C.J."/>
            <person name="Singh A."/>
            <person name="Wilkins M.J."/>
            <person name="Williams K.H."/>
            <person name="Banfield J.F."/>
        </authorList>
    </citation>
    <scope>NUCLEOTIDE SEQUENCE [LARGE SCALE GENOMIC DNA]</scope>
</reference>
<dbReference type="CDD" id="cd04470">
    <property type="entry name" value="S1_EF-P_repeat_1"/>
    <property type="match status" value="1"/>
</dbReference>
<dbReference type="AlphaFoldDB" id="A0A0G0ZSA1"/>
<dbReference type="GO" id="GO:0043043">
    <property type="term" value="P:peptide biosynthetic process"/>
    <property type="evidence" value="ECO:0007669"/>
    <property type="project" value="InterPro"/>
</dbReference>
<dbReference type="InterPro" id="IPR013185">
    <property type="entry name" value="Transl_elong_KOW-like"/>
</dbReference>
<evidence type="ECO:0000256" key="6">
    <source>
        <dbReference type="ARBA" id="ARBA00022917"/>
    </source>
</evidence>
<evidence type="ECO:0000256" key="4">
    <source>
        <dbReference type="ARBA" id="ARBA00022490"/>
    </source>
</evidence>
<keyword evidence="5 7" id="KW-0251">Elongation factor</keyword>
<dbReference type="Proteomes" id="UP000033969">
    <property type="component" value="Unassembled WGS sequence"/>
</dbReference>
<organism evidence="12 13">
    <name type="scientific">Candidatus Woesebacteria bacterium GW2011_GWA1_41_7</name>
    <dbReference type="NCBI Taxonomy" id="1618556"/>
    <lineage>
        <taxon>Bacteria</taxon>
        <taxon>Candidatus Woeseibacteriota</taxon>
    </lineage>
</organism>
<dbReference type="Pfam" id="PF08207">
    <property type="entry name" value="EFP_N"/>
    <property type="match status" value="1"/>
</dbReference>
<dbReference type="HAMAP" id="MF_00141">
    <property type="entry name" value="EF_P"/>
    <property type="match status" value="1"/>
</dbReference>
<dbReference type="PIRSF" id="PIRSF005901">
    <property type="entry name" value="EF-P"/>
    <property type="match status" value="1"/>
</dbReference>
<evidence type="ECO:0000256" key="5">
    <source>
        <dbReference type="ARBA" id="ARBA00022768"/>
    </source>
</evidence>
<dbReference type="EMBL" id="LCBU01000053">
    <property type="protein sequence ID" value="KKS15868.1"/>
    <property type="molecule type" value="Genomic_DNA"/>
</dbReference>
<comment type="subcellular location">
    <subcellularLocation>
        <location evidence="1 7">Cytoplasm</location>
    </subcellularLocation>
</comment>
<evidence type="ECO:0000256" key="7">
    <source>
        <dbReference type="HAMAP-Rule" id="MF_00141"/>
    </source>
</evidence>
<evidence type="ECO:0000256" key="8">
    <source>
        <dbReference type="NCBIfam" id="TIGR00038"/>
    </source>
</evidence>
<dbReference type="NCBIfam" id="TIGR00038">
    <property type="entry name" value="efp"/>
    <property type="match status" value="1"/>
</dbReference>
<accession>A0A0G0ZSA1</accession>
<dbReference type="NCBIfam" id="NF001810">
    <property type="entry name" value="PRK00529.1"/>
    <property type="match status" value="1"/>
</dbReference>
<dbReference type="InterPro" id="IPR014722">
    <property type="entry name" value="Rib_uL2_dom2"/>
</dbReference>
<evidence type="ECO:0000313" key="12">
    <source>
        <dbReference type="EMBL" id="KKS15868.1"/>
    </source>
</evidence>
<dbReference type="Gene3D" id="2.30.30.30">
    <property type="match status" value="1"/>
</dbReference>
<dbReference type="GO" id="GO:0005829">
    <property type="term" value="C:cytosol"/>
    <property type="evidence" value="ECO:0007669"/>
    <property type="project" value="UniProtKB-ARBA"/>
</dbReference>
<evidence type="ECO:0000256" key="2">
    <source>
        <dbReference type="ARBA" id="ARBA00004815"/>
    </source>
</evidence>
<dbReference type="InterPro" id="IPR001059">
    <property type="entry name" value="Transl_elong_P/YeiP_cen"/>
</dbReference>
<keyword evidence="4 7" id="KW-0963">Cytoplasm</keyword>
<evidence type="ECO:0000256" key="1">
    <source>
        <dbReference type="ARBA" id="ARBA00004496"/>
    </source>
</evidence>
<dbReference type="UniPathway" id="UPA00345"/>